<feature type="domain" description="Helicase ATP-binding" evidence="16">
    <location>
        <begin position="271"/>
        <end position="432"/>
    </location>
</feature>
<dbReference type="InterPro" id="IPR001650">
    <property type="entry name" value="Helicase_C-like"/>
</dbReference>
<evidence type="ECO:0000256" key="11">
    <source>
        <dbReference type="ARBA" id="ARBA00023235"/>
    </source>
</evidence>
<evidence type="ECO:0000256" key="4">
    <source>
        <dbReference type="ARBA" id="ARBA00022763"/>
    </source>
</evidence>
<evidence type="ECO:0000259" key="17">
    <source>
        <dbReference type="PROSITE" id="PS51194"/>
    </source>
</evidence>
<protein>
    <recommendedName>
        <fullName evidence="2 15">ATP-dependent DNA helicase RecG</fullName>
        <ecNumber evidence="13 15">5.6.2.4</ecNumber>
    </recommendedName>
</protein>
<dbReference type="Gene3D" id="1.10.150.20">
    <property type="entry name" value="5' to 3' exonuclease, C-terminal subdomain"/>
    <property type="match status" value="1"/>
</dbReference>
<evidence type="ECO:0000256" key="13">
    <source>
        <dbReference type="ARBA" id="ARBA00034808"/>
    </source>
</evidence>
<keyword evidence="7 15" id="KW-0067">ATP-binding</keyword>
<evidence type="ECO:0000256" key="15">
    <source>
        <dbReference type="RuleBase" id="RU363016"/>
    </source>
</evidence>
<evidence type="ECO:0000313" key="19">
    <source>
        <dbReference type="Proteomes" id="UP000615234"/>
    </source>
</evidence>
<evidence type="ECO:0000256" key="2">
    <source>
        <dbReference type="ARBA" id="ARBA00017846"/>
    </source>
</evidence>
<dbReference type="EMBL" id="JACOOX010000003">
    <property type="protein sequence ID" value="MBC5662350.1"/>
    <property type="molecule type" value="Genomic_DNA"/>
</dbReference>
<comment type="catalytic activity">
    <reaction evidence="12 15">
        <text>Couples ATP hydrolysis with the unwinding of duplex DNA by translocating in the 3'-5' direction.</text>
        <dbReference type="EC" id="5.6.2.4"/>
    </reaction>
</comment>
<dbReference type="PANTHER" id="PTHR47964:SF1">
    <property type="entry name" value="ATP-DEPENDENT DNA HELICASE HOMOLOG RECG, CHLOROPLASTIC"/>
    <property type="match status" value="1"/>
</dbReference>
<keyword evidence="9 15" id="KW-0233">DNA recombination</keyword>
<dbReference type="SUPFAM" id="SSF52540">
    <property type="entry name" value="P-loop containing nucleoside triphosphate hydrolases"/>
    <property type="match status" value="2"/>
</dbReference>
<dbReference type="InterPro" id="IPR012340">
    <property type="entry name" value="NA-bd_OB-fold"/>
</dbReference>
<keyword evidence="3 15" id="KW-0547">Nucleotide-binding</keyword>
<dbReference type="NCBIfam" id="TIGR00643">
    <property type="entry name" value="recG"/>
    <property type="match status" value="1"/>
</dbReference>
<keyword evidence="6 15" id="KW-0347">Helicase</keyword>
<dbReference type="Proteomes" id="UP000615234">
    <property type="component" value="Unassembled WGS sequence"/>
</dbReference>
<evidence type="ECO:0000256" key="7">
    <source>
        <dbReference type="ARBA" id="ARBA00022840"/>
    </source>
</evidence>
<dbReference type="Pfam" id="PF19833">
    <property type="entry name" value="RecG_dom3_C"/>
    <property type="match status" value="1"/>
</dbReference>
<dbReference type="Pfam" id="PF00270">
    <property type="entry name" value="DEAD"/>
    <property type="match status" value="1"/>
</dbReference>
<keyword evidence="4 15" id="KW-0227">DNA damage</keyword>
<evidence type="ECO:0000256" key="5">
    <source>
        <dbReference type="ARBA" id="ARBA00022801"/>
    </source>
</evidence>
<sequence length="676" mass="76278">MELKDKVTCIKGIGEKTAGNLAKLGISTVSDLIHYYPRTYITYMDPVDIQDIQADERQAVSVTLNSRVEVKKLRGFSIATAYAKDYTGTIKLTWFNCPFLRNYFHIGDRYIFVGEVKYKNGMYTMSQPEYYTVPKYQEILKEWQPVYGCTAGITSKTIQKAVKGTLPLIQTLSDYIPEDIRDEYDLMRANEAVTHIHFPDTENHLRAAIKRVAFDEFYEFIENMHSLKEHDTVKYNQAKIPFTEQVTGFIESLPYRLTGAQMDAVRDIMADMNSEHVMNRLVQGDVGSGKTIVAAIALFACATQGYQGVIMAPTEVLANQHFKELTGLFEPYGIHVTLLTGSMTAKEKREAYQEIAEHRADVIVGTHALIQDKVEYDNLALVVTDEQHRFGVRQREKLSLKGGTPHVLVMSATPIPRTLAIIMYGDLDISVINELPAGRIPIKNCVVDESYRPKAQAFIRAEVKKGHQVYVVCPMVEESEALDDVANVVEYSEELSQKLDSSIHVAYLHGKMTGDEKNRILTDFYEKKVDVLVSTTVIEVGINNPNATVMMVENAERFGLAALHQLRGRVGRGNLQSYCIFISGKKNKEVMERLNVLADSNDGFYIAGEDLKRRGPGDFFGIRQSGDVLFKMGDIYKHADMLKAASDVYEKYGSRIRTEFDRSVAARNEMYGKPIL</sequence>
<dbReference type="EC" id="5.6.2.4" evidence="13 15"/>
<evidence type="ECO:0000256" key="3">
    <source>
        <dbReference type="ARBA" id="ARBA00022741"/>
    </source>
</evidence>
<dbReference type="InterPro" id="IPR011545">
    <property type="entry name" value="DEAD/DEAH_box_helicase_dom"/>
</dbReference>
<evidence type="ECO:0000313" key="18">
    <source>
        <dbReference type="EMBL" id="MBC5662350.1"/>
    </source>
</evidence>
<dbReference type="GO" id="GO:0006281">
    <property type="term" value="P:DNA repair"/>
    <property type="evidence" value="ECO:0007669"/>
    <property type="project" value="UniProtKB-UniRule"/>
</dbReference>
<dbReference type="InterPro" id="IPR045562">
    <property type="entry name" value="RecG_dom3_C"/>
</dbReference>
<dbReference type="PROSITE" id="PS51192">
    <property type="entry name" value="HELICASE_ATP_BIND_1"/>
    <property type="match status" value="1"/>
</dbReference>
<dbReference type="InterPro" id="IPR027417">
    <property type="entry name" value="P-loop_NTPase"/>
</dbReference>
<keyword evidence="5 15" id="KW-0378">Hydrolase</keyword>
<feature type="domain" description="Helicase C-terminal" evidence="17">
    <location>
        <begin position="453"/>
        <end position="612"/>
    </location>
</feature>
<keyword evidence="10 15" id="KW-0234">DNA repair</keyword>
<keyword evidence="8" id="KW-0238">DNA-binding</keyword>
<dbReference type="GO" id="GO:0006310">
    <property type="term" value="P:DNA recombination"/>
    <property type="evidence" value="ECO:0007669"/>
    <property type="project" value="UniProtKB-UniRule"/>
</dbReference>
<dbReference type="NCBIfam" id="NF008168">
    <property type="entry name" value="PRK10917.2-2"/>
    <property type="match status" value="1"/>
</dbReference>
<dbReference type="GO" id="GO:0003677">
    <property type="term" value="F:DNA binding"/>
    <property type="evidence" value="ECO:0007669"/>
    <property type="project" value="UniProtKB-KW"/>
</dbReference>
<accession>A0A8I0DTU9</accession>
<dbReference type="AlphaFoldDB" id="A0A8I0DTU9"/>
<dbReference type="Gene3D" id="2.40.50.140">
    <property type="entry name" value="Nucleic acid-binding proteins"/>
    <property type="match status" value="1"/>
</dbReference>
<evidence type="ECO:0000256" key="1">
    <source>
        <dbReference type="ARBA" id="ARBA00007504"/>
    </source>
</evidence>
<evidence type="ECO:0000256" key="14">
    <source>
        <dbReference type="ARBA" id="ARBA00048988"/>
    </source>
</evidence>
<dbReference type="InterPro" id="IPR004609">
    <property type="entry name" value="ATP-dep_DNA_helicase_RecG"/>
</dbReference>
<dbReference type="SUPFAM" id="SSF50249">
    <property type="entry name" value="Nucleic acid-binding proteins"/>
    <property type="match status" value="1"/>
</dbReference>
<comment type="caution">
    <text evidence="18">The sequence shown here is derived from an EMBL/GenBank/DDBJ whole genome shotgun (WGS) entry which is preliminary data.</text>
</comment>
<dbReference type="CDD" id="cd17992">
    <property type="entry name" value="DEXHc_RecG"/>
    <property type="match status" value="1"/>
</dbReference>
<dbReference type="Pfam" id="PF00271">
    <property type="entry name" value="Helicase_C"/>
    <property type="match status" value="1"/>
</dbReference>
<gene>
    <name evidence="18" type="primary">recG</name>
    <name evidence="18" type="ORF">H8S09_05490</name>
</gene>
<dbReference type="PANTHER" id="PTHR47964">
    <property type="entry name" value="ATP-DEPENDENT DNA HELICASE HOMOLOG RECG, CHLOROPLASTIC"/>
    <property type="match status" value="1"/>
</dbReference>
<evidence type="ECO:0000256" key="12">
    <source>
        <dbReference type="ARBA" id="ARBA00034617"/>
    </source>
</evidence>
<reference evidence="18 19" key="1">
    <citation type="submission" date="2020-08" db="EMBL/GenBank/DDBJ databases">
        <title>Genome public.</title>
        <authorList>
            <person name="Liu C."/>
            <person name="Sun Q."/>
        </authorList>
    </citation>
    <scope>NUCLEOTIDE SEQUENCE [LARGE SCALE GENOMIC DNA]</scope>
    <source>
        <strain evidence="18 19">NSJ-10</strain>
    </source>
</reference>
<evidence type="ECO:0000256" key="9">
    <source>
        <dbReference type="ARBA" id="ARBA00023172"/>
    </source>
</evidence>
<dbReference type="InterPro" id="IPR033454">
    <property type="entry name" value="RecG_wedge"/>
</dbReference>
<comment type="similarity">
    <text evidence="1 15">Belongs to the helicase family. RecG subfamily.</text>
</comment>
<dbReference type="CDD" id="cd04488">
    <property type="entry name" value="RecG_wedge_OBF"/>
    <property type="match status" value="1"/>
</dbReference>
<dbReference type="GO" id="GO:0005524">
    <property type="term" value="F:ATP binding"/>
    <property type="evidence" value="ECO:0007669"/>
    <property type="project" value="UniProtKB-KW"/>
</dbReference>
<keyword evidence="11" id="KW-0413">Isomerase</keyword>
<name>A0A8I0DTU9_9FIRM</name>
<dbReference type="Gene3D" id="3.40.50.300">
    <property type="entry name" value="P-loop containing nucleotide triphosphate hydrolases"/>
    <property type="match status" value="2"/>
</dbReference>
<proteinExistence type="inferred from homology"/>
<dbReference type="GO" id="GO:0016787">
    <property type="term" value="F:hydrolase activity"/>
    <property type="evidence" value="ECO:0007669"/>
    <property type="project" value="UniProtKB-KW"/>
</dbReference>
<evidence type="ECO:0000259" key="16">
    <source>
        <dbReference type="PROSITE" id="PS51192"/>
    </source>
</evidence>
<evidence type="ECO:0000256" key="10">
    <source>
        <dbReference type="ARBA" id="ARBA00023204"/>
    </source>
</evidence>
<comment type="catalytic activity">
    <reaction evidence="14 15">
        <text>ATP + H2O = ADP + phosphate + H(+)</text>
        <dbReference type="Rhea" id="RHEA:13065"/>
        <dbReference type="ChEBI" id="CHEBI:15377"/>
        <dbReference type="ChEBI" id="CHEBI:15378"/>
        <dbReference type="ChEBI" id="CHEBI:30616"/>
        <dbReference type="ChEBI" id="CHEBI:43474"/>
        <dbReference type="ChEBI" id="CHEBI:456216"/>
        <dbReference type="EC" id="5.6.2.4"/>
    </reaction>
</comment>
<evidence type="ECO:0000256" key="8">
    <source>
        <dbReference type="ARBA" id="ARBA00023125"/>
    </source>
</evidence>
<keyword evidence="19" id="KW-1185">Reference proteome</keyword>
<dbReference type="SMART" id="SM00487">
    <property type="entry name" value="DEXDc"/>
    <property type="match status" value="1"/>
</dbReference>
<dbReference type="RefSeq" id="WP_186847501.1">
    <property type="nucleotide sequence ID" value="NZ_JACOOX010000003.1"/>
</dbReference>
<dbReference type="GO" id="GO:0043138">
    <property type="term" value="F:3'-5' DNA helicase activity"/>
    <property type="evidence" value="ECO:0007669"/>
    <property type="project" value="UniProtKB-EC"/>
</dbReference>
<dbReference type="InterPro" id="IPR047112">
    <property type="entry name" value="RecG/Mfd"/>
</dbReference>
<dbReference type="InterPro" id="IPR014001">
    <property type="entry name" value="Helicase_ATP-bd"/>
</dbReference>
<dbReference type="PROSITE" id="PS51194">
    <property type="entry name" value="HELICASE_CTER"/>
    <property type="match status" value="1"/>
</dbReference>
<dbReference type="SMART" id="SM00490">
    <property type="entry name" value="HELICc"/>
    <property type="match status" value="1"/>
</dbReference>
<organism evidence="18 19">
    <name type="scientific">Coprococcus hominis</name>
    <name type="common">ex Liu et al. 2022</name>
    <dbReference type="NCBI Taxonomy" id="2763039"/>
    <lineage>
        <taxon>Bacteria</taxon>
        <taxon>Bacillati</taxon>
        <taxon>Bacillota</taxon>
        <taxon>Clostridia</taxon>
        <taxon>Lachnospirales</taxon>
        <taxon>Lachnospiraceae</taxon>
        <taxon>Coprococcus</taxon>
    </lineage>
</organism>
<dbReference type="Pfam" id="PF17191">
    <property type="entry name" value="RecG_wedge"/>
    <property type="match status" value="1"/>
</dbReference>
<evidence type="ECO:0000256" key="6">
    <source>
        <dbReference type="ARBA" id="ARBA00022806"/>
    </source>
</evidence>
<dbReference type="NCBIfam" id="NF008165">
    <property type="entry name" value="PRK10917.1-3"/>
    <property type="match status" value="1"/>
</dbReference>
<comment type="function">
    <text evidence="15">Plays a critical role in recombination and DNA repair. Helps process Holliday junction intermediates to mature products by catalyzing branch migration. Has replication fork regression activity, unwinds stalled or blocked replication forks to make a HJ that can be resolved. Has a DNA unwinding activity characteristic of a DNA helicase with 3'-5' polarity.</text>
</comment>